<feature type="region of interest" description="Disordered" evidence="1">
    <location>
        <begin position="89"/>
        <end position="115"/>
    </location>
</feature>
<evidence type="ECO:0000313" key="3">
    <source>
        <dbReference type="Proteomes" id="UP000595140"/>
    </source>
</evidence>
<name>A0A484M8K5_9ASTE</name>
<feature type="compositionally biased region" description="Acidic residues" evidence="1">
    <location>
        <begin position="92"/>
        <end position="115"/>
    </location>
</feature>
<dbReference type="AlphaFoldDB" id="A0A484M8K5"/>
<feature type="compositionally biased region" description="Basic and acidic residues" evidence="1">
    <location>
        <begin position="153"/>
        <end position="169"/>
    </location>
</feature>
<dbReference type="EMBL" id="OOIL02002873">
    <property type="protein sequence ID" value="VFQ85170.1"/>
    <property type="molecule type" value="Genomic_DNA"/>
</dbReference>
<evidence type="ECO:0000313" key="2">
    <source>
        <dbReference type="EMBL" id="VFQ85170.1"/>
    </source>
</evidence>
<reference evidence="2" key="1">
    <citation type="submission" date="2018-04" db="EMBL/GenBank/DDBJ databases">
        <authorList>
            <person name="Vogel A."/>
        </authorList>
    </citation>
    <scope>NUCLEOTIDE SEQUENCE [LARGE SCALE GENOMIC DNA]</scope>
</reference>
<organism evidence="2 3">
    <name type="scientific">Cuscuta campestris</name>
    <dbReference type="NCBI Taxonomy" id="132261"/>
    <lineage>
        <taxon>Eukaryota</taxon>
        <taxon>Viridiplantae</taxon>
        <taxon>Streptophyta</taxon>
        <taxon>Embryophyta</taxon>
        <taxon>Tracheophyta</taxon>
        <taxon>Spermatophyta</taxon>
        <taxon>Magnoliopsida</taxon>
        <taxon>eudicotyledons</taxon>
        <taxon>Gunneridae</taxon>
        <taxon>Pentapetalae</taxon>
        <taxon>asterids</taxon>
        <taxon>lamiids</taxon>
        <taxon>Solanales</taxon>
        <taxon>Convolvulaceae</taxon>
        <taxon>Cuscuteae</taxon>
        <taxon>Cuscuta</taxon>
        <taxon>Cuscuta subgen. Grammica</taxon>
        <taxon>Cuscuta sect. Cleistogrammica</taxon>
    </lineage>
</organism>
<keyword evidence="3" id="KW-1185">Reference proteome</keyword>
<gene>
    <name evidence="2" type="ORF">CCAM_LOCUS26946</name>
</gene>
<dbReference type="OrthoDB" id="1434341at2759"/>
<evidence type="ECO:0000256" key="1">
    <source>
        <dbReference type="SAM" id="MobiDB-lite"/>
    </source>
</evidence>
<dbReference type="Proteomes" id="UP000595140">
    <property type="component" value="Unassembled WGS sequence"/>
</dbReference>
<feature type="region of interest" description="Disordered" evidence="1">
    <location>
        <begin position="131"/>
        <end position="169"/>
    </location>
</feature>
<protein>
    <submittedName>
        <fullName evidence="2">Uncharacterized protein</fullName>
    </submittedName>
</protein>
<sequence>MFEFSYLHDEVGGKGGVSGIYYSSPGKSIANGVTRIECDAHLREFLNAHIGFSQAKIFLEANEPLNLNGLDVDEPLNLNEPLKLEVDNAMSSEDEDYVPLEDEENSTDDEEDLPEEAYEAVPGKHDYYHAPGLRLLPPDVPPKAGRPKKARMKGADEIKKKSIRKDTAEKVAKQAPISIKKGGSVTCWKCLQMGHNKATCKNDFHPNSPLLKGKTSFDGGYHRRGAGASIPTPPAASQAFTQEPAS</sequence>
<accession>A0A484M8K5</accession>
<proteinExistence type="predicted"/>
<feature type="region of interest" description="Disordered" evidence="1">
    <location>
        <begin position="201"/>
        <end position="246"/>
    </location>
</feature>